<gene>
    <name evidence="1" type="ORF">J8F10_31825</name>
</gene>
<protein>
    <submittedName>
        <fullName evidence="1">Uncharacterized protein</fullName>
    </submittedName>
</protein>
<proteinExistence type="predicted"/>
<dbReference type="Proteomes" id="UP000676565">
    <property type="component" value="Unassembled WGS sequence"/>
</dbReference>
<name>A0ABS5C1L4_9BACT</name>
<evidence type="ECO:0000313" key="1">
    <source>
        <dbReference type="EMBL" id="MBP3959861.1"/>
    </source>
</evidence>
<accession>A0ABS5C1L4</accession>
<keyword evidence="2" id="KW-1185">Reference proteome</keyword>
<reference evidence="1 2" key="1">
    <citation type="submission" date="2021-04" db="EMBL/GenBank/DDBJ databases">
        <authorList>
            <person name="Ivanova A."/>
        </authorList>
    </citation>
    <scope>NUCLEOTIDE SEQUENCE [LARGE SCALE GENOMIC DNA]</scope>
    <source>
        <strain evidence="1 2">G18</strain>
    </source>
</reference>
<organism evidence="1 2">
    <name type="scientific">Gemmata palustris</name>
    <dbReference type="NCBI Taxonomy" id="2822762"/>
    <lineage>
        <taxon>Bacteria</taxon>
        <taxon>Pseudomonadati</taxon>
        <taxon>Planctomycetota</taxon>
        <taxon>Planctomycetia</taxon>
        <taxon>Gemmatales</taxon>
        <taxon>Gemmataceae</taxon>
        <taxon>Gemmata</taxon>
    </lineage>
</organism>
<dbReference type="RefSeq" id="WP_210660706.1">
    <property type="nucleotide sequence ID" value="NZ_JAGKQQ010000001.1"/>
</dbReference>
<comment type="caution">
    <text evidence="1">The sequence shown here is derived from an EMBL/GenBank/DDBJ whole genome shotgun (WGS) entry which is preliminary data.</text>
</comment>
<dbReference type="EMBL" id="JAGKQQ010000001">
    <property type="protein sequence ID" value="MBP3959861.1"/>
    <property type="molecule type" value="Genomic_DNA"/>
</dbReference>
<evidence type="ECO:0000313" key="2">
    <source>
        <dbReference type="Proteomes" id="UP000676565"/>
    </source>
</evidence>
<sequence length="110" mass="12092">MSTKRSRVLVAVFDLRERAERAAEQLSVDGHEWEYVRLLAGPDVPPECADEWSAAGFTAEEVGYYAGELRAGRWLVAVCSHTDDIAGVLSAFGRHGGSVNVPTEVRDDRM</sequence>